<dbReference type="PANTHER" id="PTHR36923:SF3">
    <property type="entry name" value="FERREDOXIN"/>
    <property type="match status" value="1"/>
</dbReference>
<dbReference type="PRINTS" id="PR00352">
    <property type="entry name" value="3FE4SFRDOXIN"/>
</dbReference>
<evidence type="ECO:0000256" key="6">
    <source>
        <dbReference type="ARBA" id="ARBA00023014"/>
    </source>
</evidence>
<keyword evidence="4 8" id="KW-0249">Electron transport</keyword>
<dbReference type="InterPro" id="IPR051269">
    <property type="entry name" value="Fe-S_cluster_ET"/>
</dbReference>
<evidence type="ECO:0000256" key="3">
    <source>
        <dbReference type="ARBA" id="ARBA00022723"/>
    </source>
</evidence>
<accession>A0ABW5I682</accession>
<keyword evidence="5 8" id="KW-0408">Iron</keyword>
<dbReference type="InterPro" id="IPR001080">
    <property type="entry name" value="3Fe4S_ferredoxin"/>
</dbReference>
<dbReference type="Pfam" id="PF13370">
    <property type="entry name" value="Fer4_13"/>
    <property type="match status" value="1"/>
</dbReference>
<dbReference type="Gene3D" id="3.30.70.20">
    <property type="match status" value="1"/>
</dbReference>
<reference evidence="10" key="1">
    <citation type="journal article" date="2019" name="Int. J. Syst. Evol. Microbiol.">
        <title>The Global Catalogue of Microorganisms (GCM) 10K type strain sequencing project: providing services to taxonomists for standard genome sequencing and annotation.</title>
        <authorList>
            <consortium name="The Broad Institute Genomics Platform"/>
            <consortium name="The Broad Institute Genome Sequencing Center for Infectious Disease"/>
            <person name="Wu L."/>
            <person name="Ma J."/>
        </authorList>
    </citation>
    <scope>NUCLEOTIDE SEQUENCE [LARGE SCALE GENOMIC DNA]</scope>
    <source>
        <strain evidence="10">CGMCC 4.7638</strain>
    </source>
</reference>
<gene>
    <name evidence="9" type="ORF">ACFSUT_28955</name>
</gene>
<comment type="caution">
    <text evidence="9">The sequence shown here is derived from an EMBL/GenBank/DDBJ whole genome shotgun (WGS) entry which is preliminary data.</text>
</comment>
<comment type="function">
    <text evidence="8">Ferredoxins are iron-sulfur proteins that transfer electrons in a wide variety of metabolic reactions.</text>
</comment>
<proteinExistence type="predicted"/>
<keyword evidence="2 8" id="KW-0813">Transport</keyword>
<evidence type="ECO:0000313" key="10">
    <source>
        <dbReference type="Proteomes" id="UP001597542"/>
    </source>
</evidence>
<sequence length="66" mass="7101">MKVEIDERRCCSAGQCAVLAPDVFDQREDTGTVVLLNPNPPAEHQNAVRDAAESCPGMVITVTEDS</sequence>
<evidence type="ECO:0000256" key="5">
    <source>
        <dbReference type="ARBA" id="ARBA00023004"/>
    </source>
</evidence>
<evidence type="ECO:0000256" key="1">
    <source>
        <dbReference type="ARBA" id="ARBA00001927"/>
    </source>
</evidence>
<evidence type="ECO:0000256" key="2">
    <source>
        <dbReference type="ARBA" id="ARBA00022448"/>
    </source>
</evidence>
<evidence type="ECO:0000256" key="8">
    <source>
        <dbReference type="RuleBase" id="RU368020"/>
    </source>
</evidence>
<organism evidence="9 10">
    <name type="scientific">Amycolatopsis albidoflavus</name>
    <dbReference type="NCBI Taxonomy" id="102226"/>
    <lineage>
        <taxon>Bacteria</taxon>
        <taxon>Bacillati</taxon>
        <taxon>Actinomycetota</taxon>
        <taxon>Actinomycetes</taxon>
        <taxon>Pseudonocardiales</taxon>
        <taxon>Pseudonocardiaceae</taxon>
        <taxon>Amycolatopsis</taxon>
    </lineage>
</organism>
<comment type="cofactor">
    <cofactor evidence="1">
        <name>[3Fe-4S] cluster</name>
        <dbReference type="ChEBI" id="CHEBI:21137"/>
    </cofactor>
</comment>
<evidence type="ECO:0000313" key="9">
    <source>
        <dbReference type="EMBL" id="MFD2484337.1"/>
    </source>
</evidence>
<dbReference type="Proteomes" id="UP001597542">
    <property type="component" value="Unassembled WGS sequence"/>
</dbReference>
<evidence type="ECO:0000256" key="4">
    <source>
        <dbReference type="ARBA" id="ARBA00022982"/>
    </source>
</evidence>
<dbReference type="EMBL" id="JBHUKQ010000015">
    <property type="protein sequence ID" value="MFD2484337.1"/>
    <property type="molecule type" value="Genomic_DNA"/>
</dbReference>
<keyword evidence="7" id="KW-0003">3Fe-4S</keyword>
<dbReference type="SUPFAM" id="SSF54862">
    <property type="entry name" value="4Fe-4S ferredoxins"/>
    <property type="match status" value="1"/>
</dbReference>
<keyword evidence="10" id="KW-1185">Reference proteome</keyword>
<dbReference type="PANTHER" id="PTHR36923">
    <property type="entry name" value="FERREDOXIN"/>
    <property type="match status" value="1"/>
</dbReference>
<dbReference type="RefSeq" id="WP_344274812.1">
    <property type="nucleotide sequence ID" value="NZ_BAAAHV010000012.1"/>
</dbReference>
<evidence type="ECO:0000256" key="7">
    <source>
        <dbReference type="ARBA" id="ARBA00023291"/>
    </source>
</evidence>
<name>A0ABW5I682_9PSEU</name>
<keyword evidence="6 8" id="KW-0411">Iron-sulfur</keyword>
<keyword evidence="3 8" id="KW-0479">Metal-binding</keyword>
<protein>
    <recommendedName>
        <fullName evidence="8">Ferredoxin</fullName>
    </recommendedName>
</protein>